<comment type="caution">
    <text evidence="2">The sequence shown here is derived from an EMBL/GenBank/DDBJ whole genome shotgun (WGS) entry which is preliminary data.</text>
</comment>
<proteinExistence type="predicted"/>
<name>A0A9W9C1W3_9PLEO</name>
<evidence type="ECO:0000313" key="2">
    <source>
        <dbReference type="EMBL" id="KAJ4339893.1"/>
    </source>
</evidence>
<protein>
    <submittedName>
        <fullName evidence="2">Uncharacterized protein</fullName>
    </submittedName>
</protein>
<evidence type="ECO:0000256" key="1">
    <source>
        <dbReference type="SAM" id="SignalP"/>
    </source>
</evidence>
<organism evidence="2 3">
    <name type="scientific">Didymella glomerata</name>
    <dbReference type="NCBI Taxonomy" id="749621"/>
    <lineage>
        <taxon>Eukaryota</taxon>
        <taxon>Fungi</taxon>
        <taxon>Dikarya</taxon>
        <taxon>Ascomycota</taxon>
        <taxon>Pezizomycotina</taxon>
        <taxon>Dothideomycetes</taxon>
        <taxon>Pleosporomycetidae</taxon>
        <taxon>Pleosporales</taxon>
        <taxon>Pleosporineae</taxon>
        <taxon>Didymellaceae</taxon>
        <taxon>Didymella</taxon>
    </lineage>
</organism>
<sequence length="89" mass="10119">MKFTLTILTTLLAVAMAAPSASNSDTDTLEKRCYGRGGVHKITKHVHEAKLTLSSDFFNNTLTEEWIESTTRMIRLLNCDTEYMDIYIE</sequence>
<keyword evidence="3" id="KW-1185">Reference proteome</keyword>
<evidence type="ECO:0000313" key="3">
    <source>
        <dbReference type="Proteomes" id="UP001140562"/>
    </source>
</evidence>
<dbReference type="SUPFAM" id="SSF54695">
    <property type="entry name" value="POZ domain"/>
    <property type="match status" value="1"/>
</dbReference>
<feature type="signal peptide" evidence="1">
    <location>
        <begin position="1"/>
        <end position="17"/>
    </location>
</feature>
<feature type="chain" id="PRO_5040724308" evidence="1">
    <location>
        <begin position="18"/>
        <end position="89"/>
    </location>
</feature>
<gene>
    <name evidence="2" type="ORF">N0V87_002831</name>
</gene>
<dbReference type="AlphaFoldDB" id="A0A9W9C1W3"/>
<dbReference type="Proteomes" id="UP001140562">
    <property type="component" value="Unassembled WGS sequence"/>
</dbReference>
<accession>A0A9W9C1W3</accession>
<dbReference type="EMBL" id="JAPEUV010000019">
    <property type="protein sequence ID" value="KAJ4339893.1"/>
    <property type="molecule type" value="Genomic_DNA"/>
</dbReference>
<reference evidence="2" key="1">
    <citation type="submission" date="2022-10" db="EMBL/GenBank/DDBJ databases">
        <title>Tapping the CABI collections for fungal endophytes: first genome assemblies for Collariella, Neodidymelliopsis, Ascochyta clinopodiicola, Didymella pomorum, Didymosphaeria variabile, Neocosmospora piperis and Neocucurbitaria cava.</title>
        <authorList>
            <person name="Hill R."/>
        </authorList>
    </citation>
    <scope>NUCLEOTIDE SEQUENCE</scope>
    <source>
        <strain evidence="2">IMI 360193</strain>
    </source>
</reference>
<keyword evidence="1" id="KW-0732">Signal</keyword>
<dbReference type="InterPro" id="IPR011333">
    <property type="entry name" value="SKP1/BTB/POZ_sf"/>
</dbReference>